<evidence type="ECO:0000256" key="3">
    <source>
        <dbReference type="ARBA" id="ARBA00022801"/>
    </source>
</evidence>
<keyword evidence="4" id="KW-0326">Glycosidase</keyword>
<dbReference type="SUPFAM" id="SSF88688">
    <property type="entry name" value="Families 57/38 glycoside transferase middle domain"/>
    <property type="match status" value="1"/>
</dbReference>
<dbReference type="Gene3D" id="2.70.98.30">
    <property type="entry name" value="Golgi alpha-mannosidase II, domain 4"/>
    <property type="match status" value="1"/>
</dbReference>
<accession>A0A0P1MMN0</accession>
<dbReference type="InterPro" id="IPR008979">
    <property type="entry name" value="Galactose-bd-like_sf"/>
</dbReference>
<comment type="similarity">
    <text evidence="1">Belongs to the glycosyl hydrolase 38 family.</text>
</comment>
<dbReference type="AlphaFoldDB" id="A0A0P1L766"/>
<dbReference type="GO" id="GO:0004559">
    <property type="term" value="F:alpha-mannosidase activity"/>
    <property type="evidence" value="ECO:0007669"/>
    <property type="project" value="InterPro"/>
</dbReference>
<evidence type="ECO:0000256" key="1">
    <source>
        <dbReference type="ARBA" id="ARBA00009792"/>
    </source>
</evidence>
<dbReference type="Pfam" id="PF01074">
    <property type="entry name" value="Glyco_hydro_38N"/>
    <property type="match status" value="1"/>
</dbReference>
<dbReference type="Gene3D" id="3.20.110.10">
    <property type="entry name" value="Glycoside hydrolase 38, N terminal domain"/>
    <property type="match status" value="1"/>
</dbReference>
<dbReference type="SUPFAM" id="SSF49785">
    <property type="entry name" value="Galactose-binding domain-like"/>
    <property type="match status" value="1"/>
</dbReference>
<evidence type="ECO:0000256" key="2">
    <source>
        <dbReference type="ARBA" id="ARBA00022723"/>
    </source>
</evidence>
<protein>
    <submittedName>
        <fullName evidence="6">Alpha-mannosidase</fullName>
    </submittedName>
</protein>
<dbReference type="InterPro" id="IPR011330">
    <property type="entry name" value="Glyco_hydro/deAcase_b/a-brl"/>
</dbReference>
<dbReference type="SUPFAM" id="SSF74650">
    <property type="entry name" value="Galactose mutarotase-like"/>
    <property type="match status" value="1"/>
</dbReference>
<sequence length="1080" mass="125773">MLKGLIPIIFIGIANLALSQRKTEVDTVTSILDSLSTISIRTWKASPDIKCLTGEKAEEVFTKINFDDSKWETLRIGQRIYVDSCWLRTKFTLPEKMFGKDVSGRIIFKVTVDDLGYLWVNEKYIGYIQWSAEFDLTDIVKPGQEFLIAIKAINRAGPLRIIMAEFEVESLKDFLKEIKNFSLSLKVGQKLLSFDTYQANDMTRYDPGIDRSTIDKKERIKLNSILQSAVKEIDLNSLTLGDVEKFNISLEKTRAKLKPVSEFAKKFTLVFVSNAHIDAAWLWRSKETVEVCKNTFNSVINLMRKYPHLTYTQSSAVYYEWMRTLYPELFNNIKEQIKLGRWEVVGGTWIEPDCNLPGGESWMHNLLYSQRYFKKVLGVKPIIGWFPDSFGYNWNLPTFLANADITYFITQKLNWNEKNVFPYRFFWWESLDGSRVLTYFPFSYVNTIENPFRLIDWLRQFEANTGLRELLVLFGVGDHGGGPTEEMLKRIDELKKLDIFPNVKFSTVEDYLKTIDKEILKKLPVWKDELYLEYHQGTYTTQSDIKKYNRKLEIALSNAEKFSTIATLFNSNYDNELFEKYWLKFIFNQFHDILPGSSIREVYFDAKKDYAEIEEFTNFQIRKSLDKIVQNINTAELKEGNPLVVFNPSSWPRTDLVVIELQPFDKNEYSIFTLSGEEIPTQIITDGNKAKLIFIAENVPPLGYRTYIIKNQKPSAFNSEIKISNRSIENKFFKIEIDTSTGWIKEIFDKRFNRQILNGHGNKLQLLEDKPTAWDAWNIGLTGVEFESNFKNCEVIESGPVCAVLKLEREFRKPDTRSYPPTETFPTSFFTQYIILYDKIERIDFTTDVDWWEENVMLKVAFPLTVKDTFATYEIPYGHIKRSTQLKNSWDSAKVEVPALRWADLSEKDYGVSLINDSKYGYDCKGSTMRLSLLRSPKWPDPTADRGFHRIKYSLYPHKGTWKEAKTPNIAYDFNNPLVPILTDKHAGNLPLENYSFIKLSPENLILTVLKKSEDSNSWTIQFYESQGEETEAQLVLPFIPSKVFKSNFLEEDREELKFNGERITLKVKANSITTLKIYR</sequence>
<dbReference type="EMBL" id="FAOP01000011">
    <property type="protein sequence ID" value="CUU08895.1"/>
    <property type="molecule type" value="Genomic_DNA"/>
</dbReference>
<dbReference type="GO" id="GO:0009313">
    <property type="term" value="P:oligosaccharide catabolic process"/>
    <property type="evidence" value="ECO:0007669"/>
    <property type="project" value="TreeGrafter"/>
</dbReference>
<dbReference type="GO" id="GO:0046872">
    <property type="term" value="F:metal ion binding"/>
    <property type="evidence" value="ECO:0007669"/>
    <property type="project" value="UniProtKB-KW"/>
</dbReference>
<keyword evidence="2" id="KW-0479">Metal-binding</keyword>
<feature type="domain" description="Glycoside hydrolase family 38 central" evidence="5">
    <location>
        <begin position="533"/>
        <end position="610"/>
    </location>
</feature>
<reference evidence="6 7" key="1">
    <citation type="submission" date="2015-11" db="EMBL/GenBank/DDBJ databases">
        <authorList>
            <person name="Zhang Y."/>
            <person name="Guo Z."/>
        </authorList>
    </citation>
    <scope>NUCLEOTIDE SEQUENCE [LARGE SCALE GENOMIC DNA]</scope>
    <source>
        <strain evidence="6">JGI-4</strain>
    </source>
</reference>
<dbReference type="InterPro" id="IPR037094">
    <property type="entry name" value="Glyco_hydro_38_cen_sf"/>
</dbReference>
<dbReference type="GO" id="GO:0006013">
    <property type="term" value="P:mannose metabolic process"/>
    <property type="evidence" value="ECO:0007669"/>
    <property type="project" value="InterPro"/>
</dbReference>
<dbReference type="Gene3D" id="2.60.40.1180">
    <property type="entry name" value="Golgi alpha-mannosidase II"/>
    <property type="match status" value="1"/>
</dbReference>
<keyword evidence="3" id="KW-0378">Hydrolase</keyword>
<dbReference type="InterPro" id="IPR027291">
    <property type="entry name" value="Glyco_hydro_38_N_sf"/>
</dbReference>
<dbReference type="InterPro" id="IPR013780">
    <property type="entry name" value="Glyco_hydro_b"/>
</dbReference>
<dbReference type="InterPro" id="IPR011013">
    <property type="entry name" value="Gal_mutarotase_sf_dom"/>
</dbReference>
<dbReference type="InterPro" id="IPR015341">
    <property type="entry name" value="Glyco_hydro_38_cen"/>
</dbReference>
<dbReference type="Pfam" id="PF07748">
    <property type="entry name" value="Glyco_hydro_38C"/>
    <property type="match status" value="1"/>
</dbReference>
<dbReference type="InterPro" id="IPR028995">
    <property type="entry name" value="Glyco_hydro_57/38_cen_sf"/>
</dbReference>
<gene>
    <name evidence="6" type="ORF">JGI4_02216</name>
</gene>
<dbReference type="InterPro" id="IPR000602">
    <property type="entry name" value="Glyco_hydro_38_N"/>
</dbReference>
<evidence type="ECO:0000313" key="7">
    <source>
        <dbReference type="Proteomes" id="UP000182011"/>
    </source>
</evidence>
<dbReference type="CDD" id="cd10789">
    <property type="entry name" value="GH38N_AMII_ER_cytosolic"/>
    <property type="match status" value="1"/>
</dbReference>
<dbReference type="InterPro" id="IPR041147">
    <property type="entry name" value="GH38_C"/>
</dbReference>
<dbReference type="GO" id="GO:0030246">
    <property type="term" value="F:carbohydrate binding"/>
    <property type="evidence" value="ECO:0007669"/>
    <property type="project" value="InterPro"/>
</dbReference>
<accession>A0A0P1P4K5</accession>
<evidence type="ECO:0000259" key="5">
    <source>
        <dbReference type="SMART" id="SM00872"/>
    </source>
</evidence>
<accession>A0A0S4NFJ8</accession>
<dbReference type="PANTHER" id="PTHR46017">
    <property type="entry name" value="ALPHA-MANNOSIDASE 2C1"/>
    <property type="match status" value="1"/>
</dbReference>
<dbReference type="RefSeq" id="WP_075425987.1">
    <property type="nucleotide sequence ID" value="NZ_CZVS01000002.1"/>
</dbReference>
<evidence type="ECO:0000313" key="6">
    <source>
        <dbReference type="EMBL" id="CUU08895.1"/>
    </source>
</evidence>
<organism evidence="6 7">
    <name type="scientific">Candidatus Kryptonium thompsonii</name>
    <dbReference type="NCBI Taxonomy" id="1633631"/>
    <lineage>
        <taxon>Bacteria</taxon>
        <taxon>Pseudomonadati</taxon>
        <taxon>Candidatus Kryptoniota</taxon>
        <taxon>Candidatus Kryptonium</taxon>
    </lineage>
</organism>
<dbReference type="STRING" id="1633631.GCA_001442925_02210"/>
<accession>A0A0P1L766</accession>
<name>A0A0P1L766_9BACT</name>
<dbReference type="Gene3D" id="2.60.40.2220">
    <property type="match status" value="1"/>
</dbReference>
<dbReference type="Gene3D" id="1.20.1270.50">
    <property type="entry name" value="Glycoside hydrolase family 38, central domain"/>
    <property type="match status" value="1"/>
</dbReference>
<dbReference type="PANTHER" id="PTHR46017:SF1">
    <property type="entry name" value="ALPHA-MANNOSIDASE 2C1"/>
    <property type="match status" value="1"/>
</dbReference>
<dbReference type="SUPFAM" id="SSF88713">
    <property type="entry name" value="Glycoside hydrolase/deacetylase"/>
    <property type="match status" value="1"/>
</dbReference>
<dbReference type="Pfam" id="PF09261">
    <property type="entry name" value="Alpha-mann_mid"/>
    <property type="match status" value="1"/>
</dbReference>
<dbReference type="Pfam" id="PF17677">
    <property type="entry name" value="Glyco_hydro38C2"/>
    <property type="match status" value="1"/>
</dbReference>
<proteinExistence type="inferred from homology"/>
<dbReference type="SMART" id="SM00872">
    <property type="entry name" value="Alpha-mann_mid"/>
    <property type="match status" value="1"/>
</dbReference>
<dbReference type="InterPro" id="IPR011682">
    <property type="entry name" value="Glyco_hydro_38_C"/>
</dbReference>
<dbReference type="Proteomes" id="UP000182011">
    <property type="component" value="Unassembled WGS sequence"/>
</dbReference>
<evidence type="ECO:0000256" key="4">
    <source>
        <dbReference type="ARBA" id="ARBA00023295"/>
    </source>
</evidence>
<dbReference type="FunFam" id="1.20.1270.50:FF:000004">
    <property type="entry name" value="alpha-mannosidase 2C1 isoform X1"/>
    <property type="match status" value="1"/>
</dbReference>
<dbReference type="Gene3D" id="2.60.120.260">
    <property type="entry name" value="Galactose-binding domain-like"/>
    <property type="match status" value="1"/>
</dbReference>